<gene>
    <name evidence="1" type="ORF">MEUPH1_LOCUS4405</name>
</gene>
<evidence type="ECO:0000313" key="1">
    <source>
        <dbReference type="EMBL" id="CAI6347637.1"/>
    </source>
</evidence>
<name>A0AAV0VTM3_9HEMI</name>
<proteinExistence type="predicted"/>
<keyword evidence="2" id="KW-1185">Reference proteome</keyword>
<accession>A0AAV0VTM3</accession>
<dbReference type="Proteomes" id="UP001160148">
    <property type="component" value="Unassembled WGS sequence"/>
</dbReference>
<reference evidence="1 2" key="1">
    <citation type="submission" date="2023-01" db="EMBL/GenBank/DDBJ databases">
        <authorList>
            <person name="Whitehead M."/>
        </authorList>
    </citation>
    <scope>NUCLEOTIDE SEQUENCE [LARGE SCALE GENOMIC DNA]</scope>
</reference>
<comment type="caution">
    <text evidence="1">The sequence shown here is derived from an EMBL/GenBank/DDBJ whole genome shotgun (WGS) entry which is preliminary data.</text>
</comment>
<protein>
    <submittedName>
        <fullName evidence="1">Uncharacterized protein</fullName>
    </submittedName>
</protein>
<organism evidence="1 2">
    <name type="scientific">Macrosiphum euphorbiae</name>
    <name type="common">potato aphid</name>
    <dbReference type="NCBI Taxonomy" id="13131"/>
    <lineage>
        <taxon>Eukaryota</taxon>
        <taxon>Metazoa</taxon>
        <taxon>Ecdysozoa</taxon>
        <taxon>Arthropoda</taxon>
        <taxon>Hexapoda</taxon>
        <taxon>Insecta</taxon>
        <taxon>Pterygota</taxon>
        <taxon>Neoptera</taxon>
        <taxon>Paraneoptera</taxon>
        <taxon>Hemiptera</taxon>
        <taxon>Sternorrhyncha</taxon>
        <taxon>Aphidomorpha</taxon>
        <taxon>Aphidoidea</taxon>
        <taxon>Aphididae</taxon>
        <taxon>Macrosiphini</taxon>
        <taxon>Macrosiphum</taxon>
    </lineage>
</organism>
<evidence type="ECO:0000313" key="2">
    <source>
        <dbReference type="Proteomes" id="UP001160148"/>
    </source>
</evidence>
<sequence>MKNFRLKENKNYHLIQKNTSYQEMNDDFSENVDKLLQTVSRDVSAMLDNSSTSENLMCQINNIYMISNFNASAVKVGESSFRKYPKNNTNKKSQIKKSKESECNTSEVKSTKIGMPEYFEKAENKGKSTFISNVPTIQTTEHNYLDITYHYPSKTNV</sequence>
<dbReference type="EMBL" id="CARXXK010000001">
    <property type="protein sequence ID" value="CAI6347637.1"/>
    <property type="molecule type" value="Genomic_DNA"/>
</dbReference>
<dbReference type="AlphaFoldDB" id="A0AAV0VTM3"/>